<feature type="region of interest" description="Disordered" evidence="1">
    <location>
        <begin position="408"/>
        <end position="481"/>
    </location>
</feature>
<accession>A0A8J6H9X9</accession>
<evidence type="ECO:0000313" key="3">
    <source>
        <dbReference type="Proteomes" id="UP000719412"/>
    </source>
</evidence>
<comment type="caution">
    <text evidence="2">The sequence shown here is derived from an EMBL/GenBank/DDBJ whole genome shotgun (WGS) entry which is preliminary data.</text>
</comment>
<gene>
    <name evidence="2" type="ORF">GEV33_012654</name>
</gene>
<organism evidence="2 3">
    <name type="scientific">Tenebrio molitor</name>
    <name type="common">Yellow mealworm beetle</name>
    <dbReference type="NCBI Taxonomy" id="7067"/>
    <lineage>
        <taxon>Eukaryota</taxon>
        <taxon>Metazoa</taxon>
        <taxon>Ecdysozoa</taxon>
        <taxon>Arthropoda</taxon>
        <taxon>Hexapoda</taxon>
        <taxon>Insecta</taxon>
        <taxon>Pterygota</taxon>
        <taxon>Neoptera</taxon>
        <taxon>Endopterygota</taxon>
        <taxon>Coleoptera</taxon>
        <taxon>Polyphaga</taxon>
        <taxon>Cucujiformia</taxon>
        <taxon>Tenebrionidae</taxon>
        <taxon>Tenebrio</taxon>
    </lineage>
</organism>
<proteinExistence type="predicted"/>
<protein>
    <submittedName>
        <fullName evidence="2">Uncharacterized protein</fullName>
    </submittedName>
</protein>
<dbReference type="Proteomes" id="UP000719412">
    <property type="component" value="Unassembled WGS sequence"/>
</dbReference>
<name>A0A8J6H9X9_TENMO</name>
<feature type="compositionally biased region" description="Basic and acidic residues" evidence="1">
    <location>
        <begin position="437"/>
        <end position="481"/>
    </location>
</feature>
<evidence type="ECO:0000256" key="1">
    <source>
        <dbReference type="SAM" id="MobiDB-lite"/>
    </source>
</evidence>
<reference evidence="2" key="1">
    <citation type="journal article" date="2020" name="J Insects Food Feed">
        <title>The yellow mealworm (Tenebrio molitor) genome: a resource for the emerging insects as food and feed industry.</title>
        <authorList>
            <person name="Eriksson T."/>
            <person name="Andere A."/>
            <person name="Kelstrup H."/>
            <person name="Emery V."/>
            <person name="Picard C."/>
        </authorList>
    </citation>
    <scope>NUCLEOTIDE SEQUENCE</scope>
    <source>
        <strain evidence="2">Stoneville</strain>
        <tissue evidence="2">Whole head</tissue>
    </source>
</reference>
<evidence type="ECO:0000313" key="2">
    <source>
        <dbReference type="EMBL" id="KAH0810137.1"/>
    </source>
</evidence>
<dbReference type="EMBL" id="JABDTM020027699">
    <property type="protein sequence ID" value="KAH0810137.1"/>
    <property type="molecule type" value="Genomic_DNA"/>
</dbReference>
<reference evidence="2" key="2">
    <citation type="submission" date="2021-08" db="EMBL/GenBank/DDBJ databases">
        <authorList>
            <person name="Eriksson T."/>
        </authorList>
    </citation>
    <scope>NUCLEOTIDE SEQUENCE</scope>
    <source>
        <strain evidence="2">Stoneville</strain>
        <tissue evidence="2">Whole head</tissue>
    </source>
</reference>
<keyword evidence="3" id="KW-1185">Reference proteome</keyword>
<dbReference type="AlphaFoldDB" id="A0A8J6H9X9"/>
<sequence>MIGGTKIAISVGLFMVYGAFNRLLLRSRVHAHDEPRRGQIFTHTPQGQLSLELIPEKNAQLAEAPPDVHDATTVSVFVFPPKNQRRLKMVALGEHVILIIRCAAGRGNKDREYLLLAGAARRVTEGHGLQHPISGRQDLLGQHMSKAMNSVLFKHVKEHSLSIELTYAFLKSADRRRATGRDNALFARLTDASIKQIGGFGVFISDRWALMIDTHKMRRLESRALGSSAPLPPIVSTHTHVEMEHDHARLPTYKLAIFVEELDLVQHADIASDDEAAVTFVGLSLKARFSGTLSVFSPTPSATFRLLVLSFEAPVKKSKWLGRNSRAEGRRGGLVALCGGRRLGPRRGPFGDAALPFTALHNNIEIRWLEKKKGKIGYRKIQINGEWFIWDEREDKLKKIFLEEGQKKRRRTGEKRYKKKVNKTVDGPRKRKPEKKHKWEDRYQKSTNEKVKGQKEKRKELLPGNNKKRENKKDAWKEKWI</sequence>
<feature type="compositionally biased region" description="Basic residues" evidence="1">
    <location>
        <begin position="408"/>
        <end position="422"/>
    </location>
</feature>